<dbReference type="FunFam" id="3.90.1480.20:FF:000015">
    <property type="entry name" value="Lactosylceramide alpha-2,3-sialyltransferase"/>
    <property type="match status" value="1"/>
</dbReference>
<dbReference type="InterPro" id="IPR038578">
    <property type="entry name" value="GT29-like_sf"/>
</dbReference>
<keyword evidence="11" id="KW-1015">Disulfide bond</keyword>
<evidence type="ECO:0000256" key="4">
    <source>
        <dbReference type="ARBA" id="ARBA00022676"/>
    </source>
</evidence>
<feature type="transmembrane region" description="Helical" evidence="18">
    <location>
        <begin position="7"/>
        <end position="29"/>
    </location>
</feature>
<reference evidence="19" key="2">
    <citation type="submission" date="2025-08" db="UniProtKB">
        <authorList>
            <consortium name="Ensembl"/>
        </authorList>
    </citation>
    <scope>IDENTIFICATION</scope>
</reference>
<dbReference type="PANTHER" id="PTHR45941:SF1">
    <property type="entry name" value="ALPHA-N-ACETYLGALACTOSAMINIDE ALPHA-2,6-SIALYLTRANSFERASE 1"/>
    <property type="match status" value="1"/>
</dbReference>
<evidence type="ECO:0000256" key="3">
    <source>
        <dbReference type="ARBA" id="ARBA00006003"/>
    </source>
</evidence>
<dbReference type="Ensembl" id="ENSPNAT00000033088.2">
    <property type="protein sequence ID" value="ENSPNAP00000021615.1"/>
    <property type="gene ID" value="ENSPNAG00000028715.2"/>
</dbReference>
<feature type="region of interest" description="Disordered" evidence="17">
    <location>
        <begin position="147"/>
        <end position="188"/>
    </location>
</feature>
<proteinExistence type="inferred from homology"/>
<dbReference type="GeneID" id="108439315"/>
<evidence type="ECO:0000256" key="15">
    <source>
        <dbReference type="ARBA" id="ARBA00050664"/>
    </source>
</evidence>
<dbReference type="PANTHER" id="PTHR45941">
    <property type="entry name" value="ALPHA-N-ACETYLGALACTOSAMINIDE ALPHA-2,6-SIALYLTRANSFERASE 2-LIKE-RELATED"/>
    <property type="match status" value="1"/>
</dbReference>
<dbReference type="GO" id="GO:0009312">
    <property type="term" value="P:oligosaccharide biosynthetic process"/>
    <property type="evidence" value="ECO:0007669"/>
    <property type="project" value="TreeGrafter"/>
</dbReference>
<keyword evidence="5" id="KW-0808">Transferase</keyword>
<organism evidence="19 20">
    <name type="scientific">Pygocentrus nattereri</name>
    <name type="common">Red-bellied piranha</name>
    <dbReference type="NCBI Taxonomy" id="42514"/>
    <lineage>
        <taxon>Eukaryota</taxon>
        <taxon>Metazoa</taxon>
        <taxon>Chordata</taxon>
        <taxon>Craniata</taxon>
        <taxon>Vertebrata</taxon>
        <taxon>Euteleostomi</taxon>
        <taxon>Actinopterygii</taxon>
        <taxon>Neopterygii</taxon>
        <taxon>Teleostei</taxon>
        <taxon>Ostariophysi</taxon>
        <taxon>Characiformes</taxon>
        <taxon>Characoidei</taxon>
        <taxon>Pygocentrus</taxon>
    </lineage>
</organism>
<name>A0A3B4DDQ4_PYGNA</name>
<comment type="catalytic activity">
    <reaction evidence="13">
        <text>a beta-D-galactosyl-(1-&gt;3)-N-acetyl-alpha-D-galactosaminyl derivative + CMP-N-acetyl-beta-neuraminate = a beta-D-galactosyl-(1-&gt;3)-[N-acetyl-alpha-neuraminyl-(2-&gt;6)]-N-acetyl-alpha-D-galactosaminyl derivative + CMP + H(+)</text>
        <dbReference type="Rhea" id="RHEA:11136"/>
        <dbReference type="ChEBI" id="CHEBI:15378"/>
        <dbReference type="ChEBI" id="CHEBI:57812"/>
        <dbReference type="ChEBI" id="CHEBI:60377"/>
        <dbReference type="ChEBI" id="CHEBI:133470"/>
        <dbReference type="ChEBI" id="CHEBI:140764"/>
        <dbReference type="EC" id="2.4.3.3"/>
    </reaction>
    <physiologicalReaction direction="left-to-right" evidence="13">
        <dbReference type="Rhea" id="RHEA:11137"/>
    </physiologicalReaction>
</comment>
<sequence length="538" mass="62328">MARHSPVTTFMAVVAVIYIVFTAWIYVLYTGSTRFRKQFYPGLLFRNNWHWTEIMDNNSNTPQEMRNMTWRLTTDMEKAKENSKALKMLVMDGSAAKVQHNLSNTDQRDPRAGIQASPERDNKNTKKKTAGSLIPSRLKLIKNVEDPPKVSQPSVELKPMKTKENSTNTLQSNLGHQGQNVSQSMKSRPGVYSELTPIPVMFKKNFKRMPFWETNDVYLRSDESVQTACAESLHKTKDPDFQKAYLPNVQMYLYQNLLNLSEWNRLAHFNNPFGFMEYNYSEIKSAVDLIPKPNVTQLLPRVGNDSCIRCAVVANGGILHGSKMGKEIDSHQYVFRMNGAVTGGHEEDVGNKTSVYVHTAYSLVASLAVFRKYGFKKIPSDKGIKYVMIPEGLRDFHWLQGLLSKGKVPKGEFRSRMPRTFYPKDFDESRFYVLHPDFLRYVRNRFMPSKQQNGTHWALYRPTNGAFTLFLALHVCDTVDAYGFITETHKNYSNYYFEKQKTRVIFFINHDYNLEIKLWKKLHDDKIMTLYQREGGKR</sequence>
<dbReference type="GO" id="GO:0001665">
    <property type="term" value="F:alpha-N-acetylgalactosaminide alpha-2,6-sialyltransferase activity"/>
    <property type="evidence" value="ECO:0007669"/>
    <property type="project" value="UniProtKB-EC"/>
</dbReference>
<evidence type="ECO:0000256" key="11">
    <source>
        <dbReference type="ARBA" id="ARBA00023157"/>
    </source>
</evidence>
<evidence type="ECO:0000256" key="8">
    <source>
        <dbReference type="ARBA" id="ARBA00022989"/>
    </source>
</evidence>
<evidence type="ECO:0000313" key="19">
    <source>
        <dbReference type="Ensembl" id="ENSPNAP00000021615.1"/>
    </source>
</evidence>
<dbReference type="InterPro" id="IPR001675">
    <property type="entry name" value="Glyco_trans_29"/>
</dbReference>
<evidence type="ECO:0000256" key="14">
    <source>
        <dbReference type="ARBA" id="ARBA00039109"/>
    </source>
</evidence>
<keyword evidence="7" id="KW-0735">Signal-anchor</keyword>
<dbReference type="AlphaFoldDB" id="A0A3B4DDQ4"/>
<keyword evidence="9" id="KW-0333">Golgi apparatus</keyword>
<keyword evidence="20" id="KW-1185">Reference proteome</keyword>
<dbReference type="RefSeq" id="XP_017573129.1">
    <property type="nucleotide sequence ID" value="XM_017717640.2"/>
</dbReference>
<evidence type="ECO:0000256" key="10">
    <source>
        <dbReference type="ARBA" id="ARBA00023136"/>
    </source>
</evidence>
<dbReference type="GeneTree" id="ENSGT00940000159930"/>
<evidence type="ECO:0000256" key="9">
    <source>
        <dbReference type="ARBA" id="ARBA00023034"/>
    </source>
</evidence>
<keyword evidence="12" id="KW-0325">Glycoprotein</keyword>
<evidence type="ECO:0000256" key="1">
    <source>
        <dbReference type="ARBA" id="ARBA00004323"/>
    </source>
</evidence>
<evidence type="ECO:0000256" key="13">
    <source>
        <dbReference type="ARBA" id="ARBA00036348"/>
    </source>
</evidence>
<keyword evidence="8 18" id="KW-1133">Transmembrane helix</keyword>
<evidence type="ECO:0000256" key="17">
    <source>
        <dbReference type="SAM" id="MobiDB-lite"/>
    </source>
</evidence>
<comment type="catalytic activity">
    <reaction evidence="15">
        <text>a 3-O-[N-acetyl-alpha-neuraminyl-(2-&gt;3)-beta-D-galactosyl-(1-&gt;3)-N-acetyl-alpha-D-galactosaminyl]-L-threonyl-[protein] + CMP-N-acetyl-beta-neuraminate = a 3-O-{alpha-Neu5Ac-(2-&gt;3)-beta-D-Gal-(1-&gt;3)-[alpha-Neu5Ac-(2-&gt;6)]-alpha-D-GalNAc}-L-threonyl-[protein] + CMP + H(+)</text>
        <dbReference type="Rhea" id="RHEA:81659"/>
        <dbReference type="Rhea" id="RHEA-COMP:14417"/>
        <dbReference type="Rhea" id="RHEA-COMP:16763"/>
        <dbReference type="ChEBI" id="CHEBI:15378"/>
        <dbReference type="ChEBI" id="CHEBI:57812"/>
        <dbReference type="ChEBI" id="CHEBI:60377"/>
        <dbReference type="ChEBI" id="CHEBI:139598"/>
        <dbReference type="ChEBI" id="CHEBI:156398"/>
    </reaction>
    <physiologicalReaction direction="left-to-right" evidence="15">
        <dbReference type="Rhea" id="RHEA:81660"/>
    </physiologicalReaction>
</comment>
<dbReference type="OMA" id="SCYYAER"/>
<evidence type="ECO:0000256" key="7">
    <source>
        <dbReference type="ARBA" id="ARBA00022968"/>
    </source>
</evidence>
<keyword evidence="4" id="KW-0328">Glycosyltransferase</keyword>
<comment type="subcellular location">
    <subcellularLocation>
        <location evidence="1">Golgi apparatus membrane</location>
        <topology evidence="1">Single-pass type II membrane protein</topology>
    </subcellularLocation>
</comment>
<comment type="similarity">
    <text evidence="3">Belongs to the glycosyltransferase 29 family.</text>
</comment>
<dbReference type="Gene3D" id="3.90.1480.20">
    <property type="entry name" value="Glycosyl transferase family 29"/>
    <property type="match status" value="1"/>
</dbReference>
<evidence type="ECO:0000256" key="2">
    <source>
        <dbReference type="ARBA" id="ARBA00004922"/>
    </source>
</evidence>
<reference evidence="19" key="3">
    <citation type="submission" date="2025-09" db="UniProtKB">
        <authorList>
            <consortium name="Ensembl"/>
        </authorList>
    </citation>
    <scope>IDENTIFICATION</scope>
</reference>
<dbReference type="EC" id="2.4.3.3" evidence="14"/>
<evidence type="ECO:0000256" key="5">
    <source>
        <dbReference type="ARBA" id="ARBA00022679"/>
    </source>
</evidence>
<evidence type="ECO:0000256" key="12">
    <source>
        <dbReference type="ARBA" id="ARBA00023180"/>
    </source>
</evidence>
<dbReference type="GO" id="GO:0000139">
    <property type="term" value="C:Golgi membrane"/>
    <property type="evidence" value="ECO:0007669"/>
    <property type="project" value="UniProtKB-SubCell"/>
</dbReference>
<feature type="region of interest" description="Disordered" evidence="17">
    <location>
        <begin position="99"/>
        <end position="134"/>
    </location>
</feature>
<evidence type="ECO:0000313" key="20">
    <source>
        <dbReference type="Proteomes" id="UP001501920"/>
    </source>
</evidence>
<dbReference type="Proteomes" id="UP001501920">
    <property type="component" value="Chromosome 2"/>
</dbReference>
<comment type="pathway">
    <text evidence="2">Protein modification; protein glycosylation.</text>
</comment>
<keyword evidence="10 18" id="KW-0472">Membrane</keyword>
<evidence type="ECO:0000256" key="16">
    <source>
        <dbReference type="ARBA" id="ARBA00052285"/>
    </source>
</evidence>
<evidence type="ECO:0000256" key="18">
    <source>
        <dbReference type="SAM" id="Phobius"/>
    </source>
</evidence>
<protein>
    <recommendedName>
        <fullName evidence="14">alpha-N-acetylgalactosaminide alpha-2,6-sialyltransferase</fullName>
        <ecNumber evidence="14">2.4.3.3</ecNumber>
    </recommendedName>
</protein>
<keyword evidence="6 18" id="KW-0812">Transmembrane</keyword>
<dbReference type="Pfam" id="PF00777">
    <property type="entry name" value="Glyco_transf_29"/>
    <property type="match status" value="1"/>
</dbReference>
<feature type="compositionally biased region" description="Polar residues" evidence="17">
    <location>
        <begin position="165"/>
        <end position="186"/>
    </location>
</feature>
<reference evidence="19 20" key="1">
    <citation type="submission" date="2020-10" db="EMBL/GenBank/DDBJ databases">
        <title>Pygocentrus nattereri (red-bellied piranha) genome, fPygNat1, primary haplotype.</title>
        <authorList>
            <person name="Myers G."/>
            <person name="Meyer A."/>
            <person name="Karagic N."/>
            <person name="Pippel M."/>
            <person name="Winkler S."/>
            <person name="Tracey A."/>
            <person name="Wood J."/>
            <person name="Formenti G."/>
            <person name="Howe K."/>
            <person name="Fedrigo O."/>
            <person name="Jarvis E.D."/>
        </authorList>
    </citation>
    <scope>NUCLEOTIDE SEQUENCE [LARGE SCALE GENOMIC DNA]</scope>
</reference>
<dbReference type="STRING" id="42514.ENSPNAP00000021615"/>
<accession>A0A3B4DDQ4</accession>
<dbReference type="OrthoDB" id="10264956at2759"/>
<comment type="catalytic activity">
    <reaction evidence="16">
        <text>a 3-O-[N-acetyl-alpha-D-galactosaminyl]-L-threonyl-[protein] + CMP-N-acetyl-beta-neuraminate = a 3-O-[N-acetyl-alpha-neuraminosyl-(2-&gt;6)-N-acetyl-alpha-D-galactosaminyl]-L-threonyl-[protein] + CMP + H(+)</text>
        <dbReference type="Rhea" id="RHEA:81643"/>
        <dbReference type="Rhea" id="RHEA-COMP:11689"/>
        <dbReference type="Rhea" id="RHEA-COMP:19720"/>
        <dbReference type="ChEBI" id="CHEBI:15378"/>
        <dbReference type="ChEBI" id="CHEBI:57812"/>
        <dbReference type="ChEBI" id="CHEBI:60377"/>
        <dbReference type="ChEBI" id="CHEBI:87075"/>
        <dbReference type="ChEBI" id="CHEBI:231970"/>
    </reaction>
    <physiologicalReaction direction="left-to-right" evidence="16">
        <dbReference type="Rhea" id="RHEA:81644"/>
    </physiologicalReaction>
</comment>
<evidence type="ECO:0000256" key="6">
    <source>
        <dbReference type="ARBA" id="ARBA00022692"/>
    </source>
</evidence>